<dbReference type="GO" id="GO:0004144">
    <property type="term" value="F:diacylglycerol O-acyltransferase activity"/>
    <property type="evidence" value="ECO:0007669"/>
    <property type="project" value="UniProtKB-EC"/>
</dbReference>
<keyword evidence="12" id="KW-0443">Lipid metabolism</keyword>
<gene>
    <name evidence="15" type="ORF">OESDEN_12583</name>
</gene>
<dbReference type="CDD" id="cd07987">
    <property type="entry name" value="LPLAT_MGAT-like"/>
    <property type="match status" value="1"/>
</dbReference>
<comment type="subcellular location">
    <subcellularLocation>
        <location evidence="1">Endoplasmic reticulum membrane</location>
        <topology evidence="1">Multi-pass membrane protein</topology>
    </subcellularLocation>
</comment>
<keyword evidence="10" id="KW-0256">Endoplasmic reticulum</keyword>
<accession>A0A0B1SUV7</accession>
<evidence type="ECO:0000256" key="1">
    <source>
        <dbReference type="ARBA" id="ARBA00004477"/>
    </source>
</evidence>
<keyword evidence="14 15" id="KW-0012">Acyltransferase</keyword>
<evidence type="ECO:0000256" key="6">
    <source>
        <dbReference type="ARBA" id="ARBA00022516"/>
    </source>
</evidence>
<evidence type="ECO:0000256" key="3">
    <source>
        <dbReference type="ARBA" id="ARBA00005189"/>
    </source>
</evidence>
<keyword evidence="11" id="KW-1133">Transmembrane helix</keyword>
<evidence type="ECO:0000256" key="13">
    <source>
        <dbReference type="ARBA" id="ARBA00023136"/>
    </source>
</evidence>
<evidence type="ECO:0000256" key="12">
    <source>
        <dbReference type="ARBA" id="ARBA00023098"/>
    </source>
</evidence>
<evidence type="ECO:0000313" key="16">
    <source>
        <dbReference type="Proteomes" id="UP000053660"/>
    </source>
</evidence>
<dbReference type="GO" id="GO:0006071">
    <property type="term" value="P:glycerol metabolic process"/>
    <property type="evidence" value="ECO:0007669"/>
    <property type="project" value="UniProtKB-KW"/>
</dbReference>
<sequence>MNKWFAEYFPVSVHKTAELPTNQNYIIGCHPHGIIGMGVYANFATEGTNKSEVFPGIKFLVCTLASNFNIMLRRELLLLSGFIDCSKESIRNALSGKEKGKAVVIVVGGAEEALDAHPRMHKLKLLSRKGFVKEAIRAGASLVPVYSFGENDIYEQVDNPKGSPIRNFQTWWKDLTGISCPFFYGRGLLQNNFGFLPHNRPIDTVVGAPIAVEQMDSPTNEEVERVHKLYCDALTELFDRYKTKYGVSKETKLIIE</sequence>
<keyword evidence="7 15" id="KW-0808">Transferase</keyword>
<evidence type="ECO:0000256" key="4">
    <source>
        <dbReference type="ARBA" id="ARBA00005420"/>
    </source>
</evidence>
<protein>
    <recommendedName>
        <fullName evidence="5">diacylglycerol O-acyltransferase</fullName>
        <ecNumber evidence="5">2.3.1.20</ecNumber>
    </recommendedName>
</protein>
<name>A0A0B1SUV7_OESDE</name>
<keyword evidence="16" id="KW-1185">Reference proteome</keyword>
<evidence type="ECO:0000256" key="2">
    <source>
        <dbReference type="ARBA" id="ARBA00004771"/>
    </source>
</evidence>
<evidence type="ECO:0000256" key="5">
    <source>
        <dbReference type="ARBA" id="ARBA00013244"/>
    </source>
</evidence>
<dbReference type="OrthoDB" id="264532at2759"/>
<keyword evidence="9" id="KW-0319">Glycerol metabolism</keyword>
<dbReference type="PANTHER" id="PTHR12317">
    <property type="entry name" value="DIACYLGLYCEROL O-ACYLTRANSFERASE"/>
    <property type="match status" value="1"/>
</dbReference>
<keyword evidence="6" id="KW-0444">Lipid biosynthesis</keyword>
<evidence type="ECO:0000256" key="10">
    <source>
        <dbReference type="ARBA" id="ARBA00022824"/>
    </source>
</evidence>
<dbReference type="EMBL" id="KN557345">
    <property type="protein sequence ID" value="KHJ87636.1"/>
    <property type="molecule type" value="Genomic_DNA"/>
</dbReference>
<dbReference type="EC" id="2.3.1.20" evidence="5"/>
<organism evidence="15 16">
    <name type="scientific">Oesophagostomum dentatum</name>
    <name type="common">Nodular worm</name>
    <dbReference type="NCBI Taxonomy" id="61180"/>
    <lineage>
        <taxon>Eukaryota</taxon>
        <taxon>Metazoa</taxon>
        <taxon>Ecdysozoa</taxon>
        <taxon>Nematoda</taxon>
        <taxon>Chromadorea</taxon>
        <taxon>Rhabditida</taxon>
        <taxon>Rhabditina</taxon>
        <taxon>Rhabditomorpha</taxon>
        <taxon>Strongyloidea</taxon>
        <taxon>Strongylidae</taxon>
        <taxon>Oesophagostomum</taxon>
    </lineage>
</organism>
<evidence type="ECO:0000256" key="7">
    <source>
        <dbReference type="ARBA" id="ARBA00022679"/>
    </source>
</evidence>
<keyword evidence="8" id="KW-0812">Transmembrane</keyword>
<comment type="pathway">
    <text evidence="2">Glycerolipid metabolism; triacylglycerol biosynthesis.</text>
</comment>
<evidence type="ECO:0000256" key="8">
    <source>
        <dbReference type="ARBA" id="ARBA00022692"/>
    </source>
</evidence>
<dbReference type="Proteomes" id="UP000053660">
    <property type="component" value="Unassembled WGS sequence"/>
</dbReference>
<evidence type="ECO:0000313" key="15">
    <source>
        <dbReference type="EMBL" id="KHJ87636.1"/>
    </source>
</evidence>
<dbReference type="GO" id="GO:0019432">
    <property type="term" value="P:triglyceride biosynthetic process"/>
    <property type="evidence" value="ECO:0007669"/>
    <property type="project" value="TreeGrafter"/>
</dbReference>
<dbReference type="PANTHER" id="PTHR12317:SF0">
    <property type="entry name" value="ACYLTRANSFERASE"/>
    <property type="match status" value="1"/>
</dbReference>
<evidence type="ECO:0000256" key="11">
    <source>
        <dbReference type="ARBA" id="ARBA00022989"/>
    </source>
</evidence>
<dbReference type="InterPro" id="IPR007130">
    <property type="entry name" value="DAGAT"/>
</dbReference>
<reference evidence="15 16" key="1">
    <citation type="submission" date="2014-03" db="EMBL/GenBank/DDBJ databases">
        <title>Draft genome of the hookworm Oesophagostomum dentatum.</title>
        <authorList>
            <person name="Mitreva M."/>
        </authorList>
    </citation>
    <scope>NUCLEOTIDE SEQUENCE [LARGE SCALE GENOMIC DNA]</scope>
    <source>
        <strain evidence="15 16">OD-Hann</strain>
    </source>
</reference>
<dbReference type="GO" id="GO:0005789">
    <property type="term" value="C:endoplasmic reticulum membrane"/>
    <property type="evidence" value="ECO:0007669"/>
    <property type="project" value="UniProtKB-SubCell"/>
</dbReference>
<evidence type="ECO:0000256" key="9">
    <source>
        <dbReference type="ARBA" id="ARBA00022798"/>
    </source>
</evidence>
<dbReference type="Pfam" id="PF03982">
    <property type="entry name" value="DAGAT"/>
    <property type="match status" value="1"/>
</dbReference>
<keyword evidence="13" id="KW-0472">Membrane</keyword>
<dbReference type="AlphaFoldDB" id="A0A0B1SUV7"/>
<evidence type="ECO:0000256" key="14">
    <source>
        <dbReference type="ARBA" id="ARBA00023315"/>
    </source>
</evidence>
<comment type="pathway">
    <text evidence="3">Lipid metabolism.</text>
</comment>
<comment type="similarity">
    <text evidence="4">Belongs to the diacylglycerol acyltransferase family.</text>
</comment>
<proteinExistence type="inferred from homology"/>